<keyword evidence="3" id="KW-1185">Reference proteome</keyword>
<name>A0A1J1J0C1_9DIPT</name>
<evidence type="ECO:0000313" key="3">
    <source>
        <dbReference type="Proteomes" id="UP000183832"/>
    </source>
</evidence>
<organism evidence="2 3">
    <name type="scientific">Clunio marinus</name>
    <dbReference type="NCBI Taxonomy" id="568069"/>
    <lineage>
        <taxon>Eukaryota</taxon>
        <taxon>Metazoa</taxon>
        <taxon>Ecdysozoa</taxon>
        <taxon>Arthropoda</taxon>
        <taxon>Hexapoda</taxon>
        <taxon>Insecta</taxon>
        <taxon>Pterygota</taxon>
        <taxon>Neoptera</taxon>
        <taxon>Endopterygota</taxon>
        <taxon>Diptera</taxon>
        <taxon>Nematocera</taxon>
        <taxon>Chironomoidea</taxon>
        <taxon>Chironomidae</taxon>
        <taxon>Clunio</taxon>
    </lineage>
</organism>
<sequence length="78" mass="9048">MSTQTDELHKKNKINSIVKSLPSNHAVTITRSIRLLAFLCQLFFLVYEFTIPFTIRETHKHQQLKAKRKATAEIIGDH</sequence>
<dbReference type="Proteomes" id="UP000183832">
    <property type="component" value="Unassembled WGS sequence"/>
</dbReference>
<dbReference type="EMBL" id="CVRI01000066">
    <property type="protein sequence ID" value="CRL05971.1"/>
    <property type="molecule type" value="Genomic_DNA"/>
</dbReference>
<reference evidence="2 3" key="1">
    <citation type="submission" date="2015-04" db="EMBL/GenBank/DDBJ databases">
        <authorList>
            <person name="Syromyatnikov M.Y."/>
            <person name="Popov V.N."/>
        </authorList>
    </citation>
    <scope>NUCLEOTIDE SEQUENCE [LARGE SCALE GENOMIC DNA]</scope>
</reference>
<evidence type="ECO:0000313" key="2">
    <source>
        <dbReference type="EMBL" id="CRL05971.1"/>
    </source>
</evidence>
<keyword evidence="1" id="KW-1133">Transmembrane helix</keyword>
<accession>A0A1J1J0C1</accession>
<feature type="transmembrane region" description="Helical" evidence="1">
    <location>
        <begin position="33"/>
        <end position="55"/>
    </location>
</feature>
<proteinExistence type="predicted"/>
<gene>
    <name evidence="2" type="ORF">CLUMA_CG019360</name>
</gene>
<dbReference type="AlphaFoldDB" id="A0A1J1J0C1"/>
<keyword evidence="1" id="KW-0812">Transmembrane</keyword>
<evidence type="ECO:0000256" key="1">
    <source>
        <dbReference type="SAM" id="Phobius"/>
    </source>
</evidence>
<keyword evidence="1" id="KW-0472">Membrane</keyword>
<protein>
    <submittedName>
        <fullName evidence="2">CLUMA_CG019360, isoform A</fullName>
    </submittedName>
</protein>